<keyword evidence="2" id="KW-0479">Metal-binding</keyword>
<keyword evidence="4" id="KW-1185">Reference proteome</keyword>
<dbReference type="GO" id="GO:0046872">
    <property type="term" value="F:metal ion binding"/>
    <property type="evidence" value="ECO:0007669"/>
    <property type="project" value="UniProtKB-KW"/>
</dbReference>
<evidence type="ECO:0000256" key="1">
    <source>
        <dbReference type="ARBA" id="ARBA00022801"/>
    </source>
</evidence>
<evidence type="ECO:0000313" key="3">
    <source>
        <dbReference type="EMBL" id="MEF7614920.1"/>
    </source>
</evidence>
<proteinExistence type="inferred from homology"/>
<comment type="pathway">
    <text evidence="2">Glycan biosynthesis; trehalose biosynthesis.</text>
</comment>
<comment type="similarity">
    <text evidence="2">Belongs to the trehalose phosphatase family.</text>
</comment>
<dbReference type="EC" id="3.1.3.12" evidence="2"/>
<organism evidence="3 4">
    <name type="scientific">Aquincola agrisoli</name>
    <dbReference type="NCBI Taxonomy" id="3119538"/>
    <lineage>
        <taxon>Bacteria</taxon>
        <taxon>Pseudomonadati</taxon>
        <taxon>Pseudomonadota</taxon>
        <taxon>Betaproteobacteria</taxon>
        <taxon>Burkholderiales</taxon>
        <taxon>Sphaerotilaceae</taxon>
        <taxon>Aquincola</taxon>
    </lineage>
</organism>
<comment type="cofactor">
    <cofactor evidence="2">
        <name>Mg(2+)</name>
        <dbReference type="ChEBI" id="CHEBI:18420"/>
    </cofactor>
</comment>
<evidence type="ECO:0000256" key="2">
    <source>
        <dbReference type="RuleBase" id="RU361117"/>
    </source>
</evidence>
<dbReference type="InterPro" id="IPR036412">
    <property type="entry name" value="HAD-like_sf"/>
</dbReference>
<dbReference type="GO" id="GO:0005992">
    <property type="term" value="P:trehalose biosynthetic process"/>
    <property type="evidence" value="ECO:0007669"/>
    <property type="project" value="InterPro"/>
</dbReference>
<dbReference type="NCBIfam" id="TIGR00685">
    <property type="entry name" value="T6PP"/>
    <property type="match status" value="1"/>
</dbReference>
<dbReference type="PANTHER" id="PTHR43768">
    <property type="entry name" value="TREHALOSE 6-PHOSPHATE PHOSPHATASE"/>
    <property type="match status" value="1"/>
</dbReference>
<dbReference type="Pfam" id="PF02358">
    <property type="entry name" value="Trehalose_PPase"/>
    <property type="match status" value="1"/>
</dbReference>
<sequence length="271" mass="28322">MTAPVPPLPQQALRAGPPPLPAQAALFIDFDGTLAPLAPRPQDVVVPIWVQPTLQHLHAALGGALAIVSGRPVEQIDGFLAPLQLPAAGVHGVERRGSDGRLQVLGGEPPAALVAAAQALAQQHPGLLYEPKTGGFALHYRNRPLLATLCHDTLHISLGGLPEAAAWQVMGGHYVFEVKQRRVSKGVALAALQADPCFAGRVPVYVGDDVTDEDGIAAAQAAGGFGIRVGPGDTQAHYWLQDIDAVARWLGEAVQRLPAVVADPPPHPSHP</sequence>
<dbReference type="AlphaFoldDB" id="A0AAW9QJY4"/>
<dbReference type="Proteomes" id="UP001336250">
    <property type="component" value="Unassembled WGS sequence"/>
</dbReference>
<dbReference type="Gene3D" id="3.30.70.1020">
    <property type="entry name" value="Trehalose-6-phosphate phosphatase related protein, domain 2"/>
    <property type="match status" value="1"/>
</dbReference>
<dbReference type="RefSeq" id="WP_332290010.1">
    <property type="nucleotide sequence ID" value="NZ_JAZIBG010000028.1"/>
</dbReference>
<evidence type="ECO:0000313" key="4">
    <source>
        <dbReference type="Proteomes" id="UP001336250"/>
    </source>
</evidence>
<keyword evidence="1 2" id="KW-0378">Hydrolase</keyword>
<dbReference type="SUPFAM" id="SSF56784">
    <property type="entry name" value="HAD-like"/>
    <property type="match status" value="1"/>
</dbReference>
<dbReference type="GO" id="GO:0004805">
    <property type="term" value="F:trehalose-phosphatase activity"/>
    <property type="evidence" value="ECO:0007669"/>
    <property type="project" value="UniProtKB-EC"/>
</dbReference>
<keyword evidence="2" id="KW-0460">Magnesium</keyword>
<accession>A0AAW9QJY4</accession>
<dbReference type="EMBL" id="JAZIBG010000028">
    <property type="protein sequence ID" value="MEF7614920.1"/>
    <property type="molecule type" value="Genomic_DNA"/>
</dbReference>
<reference evidence="3 4" key="1">
    <citation type="submission" date="2024-02" db="EMBL/GenBank/DDBJ databases">
        <title>Genome sequence of Aquincola sp. MAHUQ-54.</title>
        <authorList>
            <person name="Huq M.A."/>
        </authorList>
    </citation>
    <scope>NUCLEOTIDE SEQUENCE [LARGE SCALE GENOMIC DNA]</scope>
    <source>
        <strain evidence="3 4">MAHUQ-54</strain>
    </source>
</reference>
<gene>
    <name evidence="3" type="primary">otsB</name>
    <name evidence="3" type="ORF">V4F39_13435</name>
</gene>
<comment type="catalytic activity">
    <reaction evidence="2">
        <text>alpha,alpha-trehalose 6-phosphate + H2O = alpha,alpha-trehalose + phosphate</text>
        <dbReference type="Rhea" id="RHEA:23420"/>
        <dbReference type="ChEBI" id="CHEBI:15377"/>
        <dbReference type="ChEBI" id="CHEBI:16551"/>
        <dbReference type="ChEBI" id="CHEBI:43474"/>
        <dbReference type="ChEBI" id="CHEBI:58429"/>
        <dbReference type="EC" id="3.1.3.12"/>
    </reaction>
</comment>
<protein>
    <recommendedName>
        <fullName evidence="2">Trehalose 6-phosphate phosphatase</fullName>
        <ecNumber evidence="2">3.1.3.12</ecNumber>
    </recommendedName>
</protein>
<comment type="caution">
    <text evidence="3">The sequence shown here is derived from an EMBL/GenBank/DDBJ whole genome shotgun (WGS) entry which is preliminary data.</text>
</comment>
<dbReference type="Gene3D" id="3.40.50.1000">
    <property type="entry name" value="HAD superfamily/HAD-like"/>
    <property type="match status" value="1"/>
</dbReference>
<dbReference type="InterPro" id="IPR003337">
    <property type="entry name" value="Trehalose_PPase"/>
</dbReference>
<name>A0AAW9QJY4_9BURK</name>
<dbReference type="InterPro" id="IPR023214">
    <property type="entry name" value="HAD_sf"/>
</dbReference>
<dbReference type="PANTHER" id="PTHR43768:SF3">
    <property type="entry name" value="TREHALOSE 6-PHOSPHATE PHOSPHATASE"/>
    <property type="match status" value="1"/>
</dbReference>
<comment type="function">
    <text evidence="2">Removes the phosphate from trehalose 6-phosphate to produce free trehalose.</text>
</comment>
<dbReference type="InterPro" id="IPR044651">
    <property type="entry name" value="OTSB-like"/>
</dbReference>